<dbReference type="SMART" id="SM00354">
    <property type="entry name" value="HTH_LACI"/>
    <property type="match status" value="1"/>
</dbReference>
<dbReference type="PANTHER" id="PTHR30146">
    <property type="entry name" value="LACI-RELATED TRANSCRIPTIONAL REPRESSOR"/>
    <property type="match status" value="1"/>
</dbReference>
<keyword evidence="2 5" id="KW-0238">DNA-binding</keyword>
<evidence type="ECO:0000256" key="1">
    <source>
        <dbReference type="ARBA" id="ARBA00023015"/>
    </source>
</evidence>
<dbReference type="CDD" id="cd06267">
    <property type="entry name" value="PBP1_LacI_sugar_binding-like"/>
    <property type="match status" value="1"/>
</dbReference>
<dbReference type="Gene3D" id="3.40.50.2300">
    <property type="match status" value="2"/>
</dbReference>
<organism evidence="5 6">
    <name type="scientific">Rhizobium oryzicola</name>
    <dbReference type="NCBI Taxonomy" id="1232668"/>
    <lineage>
        <taxon>Bacteria</taxon>
        <taxon>Pseudomonadati</taxon>
        <taxon>Pseudomonadota</taxon>
        <taxon>Alphaproteobacteria</taxon>
        <taxon>Hyphomicrobiales</taxon>
        <taxon>Rhizobiaceae</taxon>
        <taxon>Rhizobium/Agrobacterium group</taxon>
        <taxon>Rhizobium</taxon>
    </lineage>
</organism>
<evidence type="ECO:0000259" key="4">
    <source>
        <dbReference type="PROSITE" id="PS50932"/>
    </source>
</evidence>
<keyword evidence="1" id="KW-0805">Transcription regulation</keyword>
<dbReference type="EMBL" id="JAUKWQ010000007">
    <property type="protein sequence ID" value="MDO1584203.1"/>
    <property type="molecule type" value="Genomic_DNA"/>
</dbReference>
<dbReference type="SUPFAM" id="SSF53822">
    <property type="entry name" value="Periplasmic binding protein-like I"/>
    <property type="match status" value="1"/>
</dbReference>
<dbReference type="SUPFAM" id="SSF47413">
    <property type="entry name" value="lambda repressor-like DNA-binding domains"/>
    <property type="match status" value="1"/>
</dbReference>
<accession>A0ABT8T0N4</accession>
<evidence type="ECO:0000256" key="2">
    <source>
        <dbReference type="ARBA" id="ARBA00023125"/>
    </source>
</evidence>
<dbReference type="InterPro" id="IPR028082">
    <property type="entry name" value="Peripla_BP_I"/>
</dbReference>
<evidence type="ECO:0000256" key="3">
    <source>
        <dbReference type="ARBA" id="ARBA00023163"/>
    </source>
</evidence>
<comment type="caution">
    <text evidence="5">The sequence shown here is derived from an EMBL/GenBank/DDBJ whole genome shotgun (WGS) entry which is preliminary data.</text>
</comment>
<dbReference type="CDD" id="cd01392">
    <property type="entry name" value="HTH_LacI"/>
    <property type="match status" value="1"/>
</dbReference>
<reference evidence="5" key="1">
    <citation type="journal article" date="2015" name="Int. J. Syst. Evol. Microbiol.">
        <title>Rhizobium oryzicola sp. nov., potential plant-growth-promoting endophytic bacteria isolated from rice roots.</title>
        <authorList>
            <person name="Zhang X.X."/>
            <person name="Gao J.S."/>
            <person name="Cao Y.H."/>
            <person name="Sheirdil R.A."/>
            <person name="Wang X.C."/>
            <person name="Zhang L."/>
        </authorList>
    </citation>
    <scope>NUCLEOTIDE SEQUENCE</scope>
    <source>
        <strain evidence="5">05753</strain>
    </source>
</reference>
<feature type="domain" description="HTH lacI-type" evidence="4">
    <location>
        <begin position="6"/>
        <end position="60"/>
    </location>
</feature>
<dbReference type="Pfam" id="PF00356">
    <property type="entry name" value="LacI"/>
    <property type="match status" value="1"/>
</dbReference>
<dbReference type="RefSeq" id="WP_302078569.1">
    <property type="nucleotide sequence ID" value="NZ_JAUKWQ010000007.1"/>
</dbReference>
<dbReference type="GO" id="GO:0003677">
    <property type="term" value="F:DNA binding"/>
    <property type="evidence" value="ECO:0007669"/>
    <property type="project" value="UniProtKB-KW"/>
</dbReference>
<gene>
    <name evidence="5" type="ORF">Q2T52_19130</name>
</gene>
<proteinExistence type="predicted"/>
<dbReference type="InterPro" id="IPR010982">
    <property type="entry name" value="Lambda_DNA-bd_dom_sf"/>
</dbReference>
<keyword evidence="3" id="KW-0804">Transcription</keyword>
<dbReference type="PANTHER" id="PTHR30146:SF109">
    <property type="entry name" value="HTH-TYPE TRANSCRIPTIONAL REGULATOR GALS"/>
    <property type="match status" value="1"/>
</dbReference>
<reference evidence="5" key="2">
    <citation type="submission" date="2023-07" db="EMBL/GenBank/DDBJ databases">
        <authorList>
            <person name="Sun H."/>
        </authorList>
    </citation>
    <scope>NUCLEOTIDE SEQUENCE</scope>
    <source>
        <strain evidence="5">05753</strain>
    </source>
</reference>
<evidence type="ECO:0000313" key="5">
    <source>
        <dbReference type="EMBL" id="MDO1584203.1"/>
    </source>
</evidence>
<dbReference type="InterPro" id="IPR000843">
    <property type="entry name" value="HTH_LacI"/>
</dbReference>
<dbReference type="InterPro" id="IPR046335">
    <property type="entry name" value="LacI/GalR-like_sensor"/>
</dbReference>
<dbReference type="Gene3D" id="1.10.260.40">
    <property type="entry name" value="lambda repressor-like DNA-binding domains"/>
    <property type="match status" value="1"/>
</dbReference>
<dbReference type="PROSITE" id="PS50932">
    <property type="entry name" value="HTH_LACI_2"/>
    <property type="match status" value="1"/>
</dbReference>
<keyword evidence="6" id="KW-1185">Reference proteome</keyword>
<dbReference type="Proteomes" id="UP001169006">
    <property type="component" value="Unassembled WGS sequence"/>
</dbReference>
<sequence length="342" mass="35456">MKSPKPKLAVIAQTLGVSVATVSNALSGKGRVSPEVAEQIRSTASALGYVPSVAGRALRTGRSGVLGLVLPDIANPLFPQIAQAMEHAAASAGYGVLIGDSRGDVEMQTQAIDRLIERGVEGLIVIPRRGTRILDVGCPVAVVDTPSTPGNTVASDHWDGGRQMGSYLSSLGHRRIVIVGGSPLSNVQADRVGGLKAGFGASVQVDLLWIEKLEAEKGQGCSLGLAEQVEQGVTAFAALSDLTALRVLTELQRHGINVPDQASVTGFDDLVWASVVTPGLTTMRMDMARVAHLAVGALVDAIATVPRFPGGQLGTVVAEQERVPMELVVRQSSGQVQRGGGA</sequence>
<evidence type="ECO:0000313" key="6">
    <source>
        <dbReference type="Proteomes" id="UP001169006"/>
    </source>
</evidence>
<protein>
    <submittedName>
        <fullName evidence="5">LacI family DNA-binding transcriptional regulator</fullName>
    </submittedName>
</protein>
<dbReference type="Pfam" id="PF13377">
    <property type="entry name" value="Peripla_BP_3"/>
    <property type="match status" value="1"/>
</dbReference>
<name>A0ABT8T0N4_9HYPH</name>